<dbReference type="EMBL" id="JBFOLJ010000002">
    <property type="protein sequence ID" value="KAL2551770.1"/>
    <property type="molecule type" value="Genomic_DNA"/>
</dbReference>
<evidence type="ECO:0000256" key="1">
    <source>
        <dbReference type="SAM" id="MobiDB-lite"/>
    </source>
</evidence>
<reference evidence="3" key="1">
    <citation type="submission" date="2024-07" db="EMBL/GenBank/DDBJ databases">
        <title>Two chromosome-level genome assemblies of Korean endemic species Abeliophyllum distichum and Forsythia ovata (Oleaceae).</title>
        <authorList>
            <person name="Jang H."/>
        </authorList>
    </citation>
    <scope>NUCLEOTIDE SEQUENCE [LARGE SCALE GENOMIC DNA]</scope>
</reference>
<evidence type="ECO:0000313" key="2">
    <source>
        <dbReference type="EMBL" id="KAL2551770.1"/>
    </source>
</evidence>
<keyword evidence="3" id="KW-1185">Reference proteome</keyword>
<sequence length="235" mass="26391">MASSHSSNKSRRKNNNRRNNSSVKKKRSSRQMKNKNVKKKINIPVQQVEKEGPRVIQLNDDSKTESNRGVKDLQSPGEPDVNFADNIHASKCDPPANGKPSDVYKKQSNDNNSIPSAMKLDGKDNTDVASSGPVEQGGDGSTPKRIKIGSIEQCSGLNTLDDDLVFREEDLIFIDESAEQHRFDVRDTDDQYIHEMKISTMPNPFDTKLAWHNMAVQMYKYANEIPDVQCGQVSR</sequence>
<feature type="compositionally biased region" description="Basic and acidic residues" evidence="1">
    <location>
        <begin position="60"/>
        <end position="71"/>
    </location>
</feature>
<evidence type="ECO:0000313" key="3">
    <source>
        <dbReference type="Proteomes" id="UP001604277"/>
    </source>
</evidence>
<dbReference type="Proteomes" id="UP001604277">
    <property type="component" value="Unassembled WGS sequence"/>
</dbReference>
<feature type="region of interest" description="Disordered" evidence="1">
    <location>
        <begin position="1"/>
        <end position="146"/>
    </location>
</feature>
<name>A0ABD1WQL6_9LAMI</name>
<feature type="compositionally biased region" description="Basic residues" evidence="1">
    <location>
        <begin position="23"/>
        <end position="41"/>
    </location>
</feature>
<accession>A0ABD1WQL6</accession>
<proteinExistence type="predicted"/>
<dbReference type="AlphaFoldDB" id="A0ABD1WQL6"/>
<organism evidence="2 3">
    <name type="scientific">Forsythia ovata</name>
    <dbReference type="NCBI Taxonomy" id="205694"/>
    <lineage>
        <taxon>Eukaryota</taxon>
        <taxon>Viridiplantae</taxon>
        <taxon>Streptophyta</taxon>
        <taxon>Embryophyta</taxon>
        <taxon>Tracheophyta</taxon>
        <taxon>Spermatophyta</taxon>
        <taxon>Magnoliopsida</taxon>
        <taxon>eudicotyledons</taxon>
        <taxon>Gunneridae</taxon>
        <taxon>Pentapetalae</taxon>
        <taxon>asterids</taxon>
        <taxon>lamiids</taxon>
        <taxon>Lamiales</taxon>
        <taxon>Oleaceae</taxon>
        <taxon>Forsythieae</taxon>
        <taxon>Forsythia</taxon>
    </lineage>
</organism>
<protein>
    <submittedName>
        <fullName evidence="2">Uncharacterized protein</fullName>
    </submittedName>
</protein>
<gene>
    <name evidence="2" type="ORF">Fot_05389</name>
</gene>
<comment type="caution">
    <text evidence="2">The sequence shown here is derived from an EMBL/GenBank/DDBJ whole genome shotgun (WGS) entry which is preliminary data.</text>
</comment>